<evidence type="ECO:0000313" key="3">
    <source>
        <dbReference type="Proteomes" id="UP000439780"/>
    </source>
</evidence>
<dbReference type="RefSeq" id="WP_160753741.1">
    <property type="nucleotide sequence ID" value="NZ_WTYA01000008.1"/>
</dbReference>
<dbReference type="AlphaFoldDB" id="A0A845ALP8"/>
<gene>
    <name evidence="2" type="ORF">GRI58_11500</name>
</gene>
<evidence type="ECO:0000313" key="2">
    <source>
        <dbReference type="EMBL" id="MXP29446.1"/>
    </source>
</evidence>
<dbReference type="OrthoDB" id="9812459at2"/>
<comment type="caution">
    <text evidence="2">The sequence shown here is derived from an EMBL/GenBank/DDBJ whole genome shotgun (WGS) entry which is preliminary data.</text>
</comment>
<evidence type="ECO:0000256" key="1">
    <source>
        <dbReference type="SAM" id="MobiDB-lite"/>
    </source>
</evidence>
<name>A0A845ALP8_9SPHN</name>
<organism evidence="2 3">
    <name type="scientific">Qipengyuania algicida</name>
    <dbReference type="NCBI Taxonomy" id="1836209"/>
    <lineage>
        <taxon>Bacteria</taxon>
        <taxon>Pseudomonadati</taxon>
        <taxon>Pseudomonadota</taxon>
        <taxon>Alphaproteobacteria</taxon>
        <taxon>Sphingomonadales</taxon>
        <taxon>Erythrobacteraceae</taxon>
        <taxon>Qipengyuania</taxon>
    </lineage>
</organism>
<sequence length="151" mass="16433">MKIAHGTLVVVADGTRLLLFRNEGDRKYAVLETLTHQQQDNPATHEQGTDTPGRTHSRIGASSSSYDETDWHQQAEDSFAQHAAATLEKMAITAPDAGIIVIVIAAPRTLGELRKHYGRETAERLIAEIDKDIAGHTTDDVIETIAAHEAA</sequence>
<dbReference type="Pfam" id="PF18856">
    <property type="entry name" value="baeRF_family12"/>
    <property type="match status" value="1"/>
</dbReference>
<keyword evidence="3" id="KW-1185">Reference proteome</keyword>
<dbReference type="EMBL" id="WTYA01000008">
    <property type="protein sequence ID" value="MXP29446.1"/>
    <property type="molecule type" value="Genomic_DNA"/>
</dbReference>
<dbReference type="InterPro" id="IPR041374">
    <property type="entry name" value="BaeRF_family12"/>
</dbReference>
<protein>
    <submittedName>
        <fullName evidence="2">Host attachment protein</fullName>
    </submittedName>
</protein>
<feature type="region of interest" description="Disordered" evidence="1">
    <location>
        <begin position="34"/>
        <end position="70"/>
    </location>
</feature>
<reference evidence="2 3" key="1">
    <citation type="submission" date="2019-12" db="EMBL/GenBank/DDBJ databases">
        <title>Genomic-based taxomic classification of the family Erythrobacteraceae.</title>
        <authorList>
            <person name="Xu L."/>
        </authorList>
    </citation>
    <scope>NUCLEOTIDE SEQUENCE [LARGE SCALE GENOMIC DNA]</scope>
    <source>
        <strain evidence="2 3">KEMB 9005-328</strain>
    </source>
</reference>
<proteinExistence type="predicted"/>
<dbReference type="Proteomes" id="UP000439780">
    <property type="component" value="Unassembled WGS sequence"/>
</dbReference>
<accession>A0A845ALP8</accession>
<feature type="compositionally biased region" description="Polar residues" evidence="1">
    <location>
        <begin position="34"/>
        <end position="66"/>
    </location>
</feature>